<comment type="caution">
    <text evidence="1">The sequence shown here is derived from an EMBL/GenBank/DDBJ whole genome shotgun (WGS) entry which is preliminary data.</text>
</comment>
<accession>A0A426YL93</accession>
<dbReference type="AlphaFoldDB" id="A0A426YL93"/>
<organism evidence="1 2">
    <name type="scientific">Ensete ventricosum</name>
    <name type="common">Abyssinian banana</name>
    <name type="synonym">Musa ensete</name>
    <dbReference type="NCBI Taxonomy" id="4639"/>
    <lineage>
        <taxon>Eukaryota</taxon>
        <taxon>Viridiplantae</taxon>
        <taxon>Streptophyta</taxon>
        <taxon>Embryophyta</taxon>
        <taxon>Tracheophyta</taxon>
        <taxon>Spermatophyta</taxon>
        <taxon>Magnoliopsida</taxon>
        <taxon>Liliopsida</taxon>
        <taxon>Zingiberales</taxon>
        <taxon>Musaceae</taxon>
        <taxon>Ensete</taxon>
    </lineage>
</organism>
<evidence type="ECO:0000313" key="2">
    <source>
        <dbReference type="Proteomes" id="UP000287651"/>
    </source>
</evidence>
<evidence type="ECO:0000313" key="1">
    <source>
        <dbReference type="EMBL" id="RRT52493.1"/>
    </source>
</evidence>
<dbReference type="PANTHER" id="PTHR33645">
    <property type="entry name" value="AMINOPEPTIDASE (DUF3754)"/>
    <property type="match status" value="1"/>
</dbReference>
<sequence length="116" mass="13735">MSCFFFPELGTDRAEFLRLCKRVEYTIRAWYLLHFEDLMVLPPSYSCNMYGLVNVKISNIELTQVMEKSNFKLVTDEEIEVAQFGQYLLNLPIKVDESKVTWCNIYLKYFKSLILP</sequence>
<gene>
    <name evidence="1" type="ORF">B296_00050423</name>
</gene>
<protein>
    <submittedName>
        <fullName evidence="1">Uncharacterized protein</fullName>
    </submittedName>
</protein>
<dbReference type="PANTHER" id="PTHR33645:SF11">
    <property type="entry name" value="AMINOPEPTIDASE (DUF3754)"/>
    <property type="match status" value="1"/>
</dbReference>
<dbReference type="EMBL" id="AMZH03011640">
    <property type="protein sequence ID" value="RRT52493.1"/>
    <property type="molecule type" value="Genomic_DNA"/>
</dbReference>
<dbReference type="Proteomes" id="UP000287651">
    <property type="component" value="Unassembled WGS sequence"/>
</dbReference>
<name>A0A426YL93_ENSVE</name>
<proteinExistence type="predicted"/>
<reference evidence="1 2" key="1">
    <citation type="journal article" date="2014" name="Agronomy (Basel)">
        <title>A Draft Genome Sequence for Ensete ventricosum, the Drought-Tolerant Tree Against Hunger.</title>
        <authorList>
            <person name="Harrison J."/>
            <person name="Moore K.A."/>
            <person name="Paszkiewicz K."/>
            <person name="Jones T."/>
            <person name="Grant M."/>
            <person name="Ambacheew D."/>
            <person name="Muzemil S."/>
            <person name="Studholme D.J."/>
        </authorList>
    </citation>
    <scope>NUCLEOTIDE SEQUENCE [LARGE SCALE GENOMIC DNA]</scope>
</reference>